<feature type="repeat" description="WD" evidence="3">
    <location>
        <begin position="1097"/>
        <end position="1129"/>
    </location>
</feature>
<protein>
    <recommendedName>
        <fullName evidence="9">Vegetative incompatibility protein HET-E-1</fullName>
    </recommendedName>
</protein>
<dbReference type="CDD" id="cd00200">
    <property type="entry name" value="WD40"/>
    <property type="match status" value="1"/>
</dbReference>
<dbReference type="SUPFAM" id="SSF52540">
    <property type="entry name" value="P-loop containing nucleoside triphosphate hydrolases"/>
    <property type="match status" value="1"/>
</dbReference>
<dbReference type="InterPro" id="IPR036322">
    <property type="entry name" value="WD40_repeat_dom_sf"/>
</dbReference>
<dbReference type="SUPFAM" id="SSF50978">
    <property type="entry name" value="WD40 repeat-like"/>
    <property type="match status" value="3"/>
</dbReference>
<evidence type="ECO:0000313" key="7">
    <source>
        <dbReference type="EMBL" id="CAE6480688.1"/>
    </source>
</evidence>
<dbReference type="EMBL" id="CAJMWW010000659">
    <property type="protein sequence ID" value="CAE6480688.1"/>
    <property type="molecule type" value="Genomic_DNA"/>
</dbReference>
<feature type="repeat" description="WD" evidence="3">
    <location>
        <begin position="926"/>
        <end position="958"/>
    </location>
</feature>
<dbReference type="InterPro" id="IPR056884">
    <property type="entry name" value="NPHP3-like_N"/>
</dbReference>
<feature type="compositionally biased region" description="Polar residues" evidence="4">
    <location>
        <begin position="53"/>
        <end position="64"/>
    </location>
</feature>
<dbReference type="PROSITE" id="PS50294">
    <property type="entry name" value="WD_REPEATS_REGION"/>
    <property type="match status" value="6"/>
</dbReference>
<sequence>MSSQTPGSKRPRAILDNLLHPGEWRNKRARSGSRSGSPSASGISTPGDIYSHSPAQPNPSSKSPSPMGRPGPSAPSHSSPNATLHVPAPPPNETQTASLPVTDITASTQSSTAVGWAGLEQALQALRVSAKICPPLSSAVDVLASCLPLFEAAARNRIDYDELATGLKSMVDLLIRYLNDTSSEEFLDTITGIAEIIRREIESINMHQSHNLPRRMLGALDTEDDLIRRYRRIEQLFRQLQGEASLGTWSAVNERRVDERLERLHPTKLARFNSKLSTEVSRRGCTKDTRTKILEDAIAWSEDPDLAKIYWMNGMAGTGKTTIAYSFCERLEAVNQLAASFFCVHTSSECRDANQIIPTIAYQLARRFTPFRHSLDQQLKKDPDISTIQLSYQFDLLLKKPLLAAKDKLPNNLVIVVDALDECSNPNIVREFLGLLFHSVGELPVKFFVTSRPEPVIRNKMMPESERSRSILYLHEIEQSLVQADIELYLREELASITPADITELAEHASNLFIYAATAVRYIRPVGTVVKTRLNAILAISAESKNKLSAIDVLYEAILTAAIDDQGLEPEEQDRMRLVLWTAICACEPILIHTLSILSGLDNKDATMVTLESLRSVLHVSEHSELVTTLHASFPDYILTRERSRAFYCDKVTHSQLLAEQCFRVMNAQLRFNICSIQSSFVPDDEIPELGERINTRISKELFYACRFWVDHLSETKSRALFLLANDFLSQQLLFWMEVMNLKRCMTLGVTSISKLNAWLTQVYVDTDTDLLALASDARRFVTRYASSPIASHTPHIYLSALPLSPSSSSMRSRYLPRFKGLIKASGAILDKLEKAALGTWELTSSIHSAALSPGGDCIVLGDNKGKISVQNAYDGKCLVQPFKAHKKVVTSLGVSSDGMLIVSGSHDMTLSVWNIYDGSLIAGPFKGHTKLVTSVAFSPDAAYIISGSDDCTIRIWDPQDVNIPMRSLTDHAKQVKSVAFSPDGSRVVSGSVDHTIRLWDLSSGATILILDGHTASISAVQYSPDGAYIISGSHDSNILIWNASNGSLTRRLQKAHSKPITAIAISPSGDHIVSGSLDCTVRVWNLHNGKLTAGPFEGHTESVRSVGFLSDGMRIVSASDDKTVRVWNAQDQIPQSAWTSNERGSSLHDHFAYSPTKTHVAFFTLYKTTFLVWDLRTMTVISVPTNGGVRHLRFSPDGTHIHSIHNEGTLCTWIVQTGELLEGPHRCSSSDRFITSECSADGTRVVTLGMNMMVELWHVKANRNPILCATSVSCSPIFSQVGDRFITYAYDPVNPSNSYVNVWDADTGRHVAGPFSTERVHDFSPDGAYICCKQQHDQSLQLLNVNNGEIITLPQSEYHHQIIAKFTPDGLNVAATDCDTTCRIWNIRDQTHITIPVEKAMAVEITELIGHSPDGWLLLAGYLRHDKLRNSLHIWRFRVDNPPFTLNSDGWVLDYQRQPLLWVPKEIRQLFPMCNEVVLSDQVLQSVDYDGMLVGDEWSQCYLNDVRPM</sequence>
<evidence type="ECO:0000256" key="1">
    <source>
        <dbReference type="ARBA" id="ARBA00022574"/>
    </source>
</evidence>
<accession>A0A8H3CC26</accession>
<dbReference type="InterPro" id="IPR020472">
    <property type="entry name" value="WD40_PAC1"/>
</dbReference>
<dbReference type="Pfam" id="PF00400">
    <property type="entry name" value="WD40"/>
    <property type="match status" value="2"/>
</dbReference>
<evidence type="ECO:0000313" key="8">
    <source>
        <dbReference type="Proteomes" id="UP000663841"/>
    </source>
</evidence>
<evidence type="ECO:0000256" key="4">
    <source>
        <dbReference type="SAM" id="MobiDB-lite"/>
    </source>
</evidence>
<feature type="region of interest" description="Disordered" evidence="4">
    <location>
        <begin position="1"/>
        <end position="97"/>
    </location>
</feature>
<keyword evidence="1 3" id="KW-0853">WD repeat</keyword>
<organism evidence="7 8">
    <name type="scientific">Rhizoctonia solani</name>
    <dbReference type="NCBI Taxonomy" id="456999"/>
    <lineage>
        <taxon>Eukaryota</taxon>
        <taxon>Fungi</taxon>
        <taxon>Dikarya</taxon>
        <taxon>Basidiomycota</taxon>
        <taxon>Agaricomycotina</taxon>
        <taxon>Agaricomycetes</taxon>
        <taxon>Cantharellales</taxon>
        <taxon>Ceratobasidiaceae</taxon>
        <taxon>Rhizoctonia</taxon>
    </lineage>
</organism>
<dbReference type="InterPro" id="IPR019775">
    <property type="entry name" value="WD40_repeat_CS"/>
</dbReference>
<dbReference type="PANTHER" id="PTHR22847:SF637">
    <property type="entry name" value="WD REPEAT DOMAIN 5B"/>
    <property type="match status" value="1"/>
</dbReference>
<dbReference type="InterPro" id="IPR055440">
    <property type="entry name" value="Beta-prop_WDR90_4th"/>
</dbReference>
<evidence type="ECO:0000256" key="3">
    <source>
        <dbReference type="PROSITE-ProRule" id="PRU00221"/>
    </source>
</evidence>
<dbReference type="PANTHER" id="PTHR22847">
    <property type="entry name" value="WD40 REPEAT PROTEIN"/>
    <property type="match status" value="1"/>
</dbReference>
<feature type="repeat" description="WD" evidence="3">
    <location>
        <begin position="883"/>
        <end position="924"/>
    </location>
</feature>
<feature type="repeat" description="WD" evidence="3">
    <location>
        <begin position="1011"/>
        <end position="1052"/>
    </location>
</feature>
<dbReference type="PRINTS" id="PR00320">
    <property type="entry name" value="GPROTEINBRPT"/>
</dbReference>
<keyword evidence="2" id="KW-0677">Repeat</keyword>
<evidence type="ECO:0000256" key="2">
    <source>
        <dbReference type="ARBA" id="ARBA00022737"/>
    </source>
</evidence>
<feature type="repeat" description="WD" evidence="3">
    <location>
        <begin position="1054"/>
        <end position="1095"/>
    </location>
</feature>
<dbReference type="InterPro" id="IPR001680">
    <property type="entry name" value="WD40_rpt"/>
</dbReference>
<feature type="domain" description="WDR90 4th beta-propeller" evidence="5">
    <location>
        <begin position="933"/>
        <end position="1065"/>
    </location>
</feature>
<feature type="domain" description="Nephrocystin 3-like N-terminal" evidence="6">
    <location>
        <begin position="292"/>
        <end position="452"/>
    </location>
</feature>
<name>A0A8H3CC26_9AGAM</name>
<evidence type="ECO:0000259" key="6">
    <source>
        <dbReference type="Pfam" id="PF24883"/>
    </source>
</evidence>
<proteinExistence type="predicted"/>
<dbReference type="PROSITE" id="PS00678">
    <property type="entry name" value="WD_REPEATS_1"/>
    <property type="match status" value="4"/>
</dbReference>
<dbReference type="InterPro" id="IPR027417">
    <property type="entry name" value="P-loop_NTPase"/>
</dbReference>
<dbReference type="Pfam" id="PF23342">
    <property type="entry name" value="WDR90_beta-prop_4th"/>
    <property type="match status" value="1"/>
</dbReference>
<evidence type="ECO:0008006" key="9">
    <source>
        <dbReference type="Google" id="ProtNLM"/>
    </source>
</evidence>
<evidence type="ECO:0000259" key="5">
    <source>
        <dbReference type="Pfam" id="PF23342"/>
    </source>
</evidence>
<dbReference type="Gene3D" id="3.40.50.300">
    <property type="entry name" value="P-loop containing nucleotide triphosphate hydrolases"/>
    <property type="match status" value="1"/>
</dbReference>
<reference evidence="7" key="1">
    <citation type="submission" date="2021-01" db="EMBL/GenBank/DDBJ databases">
        <authorList>
            <person name="Kaushik A."/>
        </authorList>
    </citation>
    <scope>NUCLEOTIDE SEQUENCE</scope>
    <source>
        <strain evidence="7">AG3-T5</strain>
    </source>
</reference>
<dbReference type="SMART" id="SM00320">
    <property type="entry name" value="WD40"/>
    <property type="match status" value="9"/>
</dbReference>
<feature type="repeat" description="WD" evidence="3">
    <location>
        <begin position="969"/>
        <end position="1010"/>
    </location>
</feature>
<dbReference type="InterPro" id="IPR015943">
    <property type="entry name" value="WD40/YVTN_repeat-like_dom_sf"/>
</dbReference>
<comment type="caution">
    <text evidence="7">The sequence shown here is derived from an EMBL/GenBank/DDBJ whole genome shotgun (WGS) entry which is preliminary data.</text>
</comment>
<dbReference type="PROSITE" id="PS50082">
    <property type="entry name" value="WD_REPEATS_2"/>
    <property type="match status" value="6"/>
</dbReference>
<gene>
    <name evidence="7" type="ORF">RDB_LOCUS206141</name>
</gene>
<dbReference type="Proteomes" id="UP000663841">
    <property type="component" value="Unassembled WGS sequence"/>
</dbReference>
<dbReference type="Pfam" id="PF24883">
    <property type="entry name" value="NPHP3_N"/>
    <property type="match status" value="1"/>
</dbReference>
<feature type="compositionally biased region" description="Low complexity" evidence="4">
    <location>
        <begin position="32"/>
        <end position="44"/>
    </location>
</feature>
<dbReference type="Gene3D" id="2.130.10.10">
    <property type="entry name" value="YVTN repeat-like/Quinoprotein amine dehydrogenase"/>
    <property type="match status" value="3"/>
</dbReference>
<dbReference type="GO" id="GO:1990234">
    <property type="term" value="C:transferase complex"/>
    <property type="evidence" value="ECO:0007669"/>
    <property type="project" value="UniProtKB-ARBA"/>
</dbReference>